<sequence>IQAQALVPASSNFASTKFSVAGVTNPIISFDSSFVSSYSRWPCESSSQCLFICLGSLRITYPAVTANSYLQKWLFPGSVIPALNASVSNFHKVYLMNPMSGTIVT</sequence>
<protein>
    <submittedName>
        <fullName evidence="1">Uncharacterized protein</fullName>
    </submittedName>
</protein>
<dbReference type="Proteomes" id="UP001432027">
    <property type="component" value="Unassembled WGS sequence"/>
</dbReference>
<feature type="non-terminal residue" evidence="1">
    <location>
        <position position="105"/>
    </location>
</feature>
<dbReference type="AlphaFoldDB" id="A0AAV5UAP3"/>
<reference evidence="1" key="1">
    <citation type="submission" date="2023-10" db="EMBL/GenBank/DDBJ databases">
        <title>Genome assembly of Pristionchus species.</title>
        <authorList>
            <person name="Yoshida K."/>
            <person name="Sommer R.J."/>
        </authorList>
    </citation>
    <scope>NUCLEOTIDE SEQUENCE</scope>
    <source>
        <strain evidence="1">RS0144</strain>
    </source>
</reference>
<evidence type="ECO:0000313" key="1">
    <source>
        <dbReference type="EMBL" id="GMT03464.1"/>
    </source>
</evidence>
<feature type="non-terminal residue" evidence="1">
    <location>
        <position position="1"/>
    </location>
</feature>
<comment type="caution">
    <text evidence="1">The sequence shown here is derived from an EMBL/GenBank/DDBJ whole genome shotgun (WGS) entry which is preliminary data.</text>
</comment>
<gene>
    <name evidence="1" type="ORF">PENTCL1PPCAC_25638</name>
</gene>
<evidence type="ECO:0000313" key="2">
    <source>
        <dbReference type="Proteomes" id="UP001432027"/>
    </source>
</evidence>
<dbReference type="EMBL" id="BTSX01000006">
    <property type="protein sequence ID" value="GMT03464.1"/>
    <property type="molecule type" value="Genomic_DNA"/>
</dbReference>
<name>A0AAV5UAP3_9BILA</name>
<organism evidence="1 2">
    <name type="scientific">Pristionchus entomophagus</name>
    <dbReference type="NCBI Taxonomy" id="358040"/>
    <lineage>
        <taxon>Eukaryota</taxon>
        <taxon>Metazoa</taxon>
        <taxon>Ecdysozoa</taxon>
        <taxon>Nematoda</taxon>
        <taxon>Chromadorea</taxon>
        <taxon>Rhabditida</taxon>
        <taxon>Rhabditina</taxon>
        <taxon>Diplogasteromorpha</taxon>
        <taxon>Diplogasteroidea</taxon>
        <taxon>Neodiplogasteridae</taxon>
        <taxon>Pristionchus</taxon>
    </lineage>
</organism>
<proteinExistence type="predicted"/>
<keyword evidence="2" id="KW-1185">Reference proteome</keyword>
<accession>A0AAV5UAP3</accession>